<dbReference type="InterPro" id="IPR006050">
    <property type="entry name" value="DNA_photolyase_N"/>
</dbReference>
<reference evidence="2" key="1">
    <citation type="submission" date="2022-05" db="EMBL/GenBank/DDBJ databases">
        <title>The Musa troglodytarum L. genome provides insights into the mechanism of non-climacteric behaviour and enrichment of carotenoids.</title>
        <authorList>
            <person name="Wang J."/>
        </authorList>
    </citation>
    <scope>NUCLEOTIDE SEQUENCE</scope>
    <source>
        <tissue evidence="2">Leaf</tissue>
    </source>
</reference>
<evidence type="ECO:0000313" key="3">
    <source>
        <dbReference type="Proteomes" id="UP001055439"/>
    </source>
</evidence>
<dbReference type="Gene3D" id="3.40.50.620">
    <property type="entry name" value="HUPs"/>
    <property type="match status" value="1"/>
</dbReference>
<dbReference type="OrthoDB" id="435881at2759"/>
<dbReference type="InterPro" id="IPR014729">
    <property type="entry name" value="Rossmann-like_a/b/a_fold"/>
</dbReference>
<protein>
    <submittedName>
        <fullName evidence="2">FAD binding domain of DNA photolyase</fullName>
    </submittedName>
</protein>
<keyword evidence="3" id="KW-1185">Reference proteome</keyword>
<evidence type="ECO:0000313" key="2">
    <source>
        <dbReference type="EMBL" id="URD77708.1"/>
    </source>
</evidence>
<dbReference type="EMBL" id="CP097503">
    <property type="protein sequence ID" value="URD77708.1"/>
    <property type="molecule type" value="Genomic_DNA"/>
</dbReference>
<dbReference type="Pfam" id="PF00875">
    <property type="entry name" value="DNA_photolyase"/>
    <property type="match status" value="1"/>
</dbReference>
<name>A0A9E7EIQ3_9LILI</name>
<dbReference type="Proteomes" id="UP001055439">
    <property type="component" value="Chromosome 10"/>
</dbReference>
<dbReference type="InterPro" id="IPR036155">
    <property type="entry name" value="Crypto/Photolyase_N_sf"/>
</dbReference>
<gene>
    <name evidence="2" type="ORF">MUK42_26433</name>
</gene>
<evidence type="ECO:0000259" key="1">
    <source>
        <dbReference type="PROSITE" id="PS51645"/>
    </source>
</evidence>
<sequence length="198" mass="20716">MTTTLNPSPPPPSICHWPPCPSLSLSSTLPKSSSLSPFSTYFKIPSQISSLSLSLYSSPLQALHPFQDLQLPSPFALPLRPPPLAARRCSIVWFRADLRLHDHEAPSSANGDSLSLLPVFLFDSGTSAGPVPDSIAPAPAAPASSLTPSLTSAPGCAAADLISLRAAGAEAVFAHWEVSQDEAPVAERVIKAMEAEGV</sequence>
<dbReference type="SUPFAM" id="SSF52425">
    <property type="entry name" value="Cryptochrome/photolyase, N-terminal domain"/>
    <property type="match status" value="1"/>
</dbReference>
<dbReference type="PROSITE" id="PS51645">
    <property type="entry name" value="PHR_CRY_ALPHA_BETA"/>
    <property type="match status" value="1"/>
</dbReference>
<proteinExistence type="predicted"/>
<feature type="domain" description="Photolyase/cryptochrome alpha/beta" evidence="1">
    <location>
        <begin position="88"/>
        <end position="198"/>
    </location>
</feature>
<accession>A0A9E7EIQ3</accession>
<dbReference type="AlphaFoldDB" id="A0A9E7EIQ3"/>
<organism evidence="2 3">
    <name type="scientific">Musa troglodytarum</name>
    <name type="common">fe'i banana</name>
    <dbReference type="NCBI Taxonomy" id="320322"/>
    <lineage>
        <taxon>Eukaryota</taxon>
        <taxon>Viridiplantae</taxon>
        <taxon>Streptophyta</taxon>
        <taxon>Embryophyta</taxon>
        <taxon>Tracheophyta</taxon>
        <taxon>Spermatophyta</taxon>
        <taxon>Magnoliopsida</taxon>
        <taxon>Liliopsida</taxon>
        <taxon>Zingiberales</taxon>
        <taxon>Musaceae</taxon>
        <taxon>Musa</taxon>
    </lineage>
</organism>